<dbReference type="AlphaFoldDB" id="A0A8H3IYJ1"/>
<comment type="similarity">
    <text evidence="2">Belongs to the TFB1 family.</text>
</comment>
<evidence type="ECO:0000256" key="4">
    <source>
        <dbReference type="ARBA" id="ARBA00023015"/>
    </source>
</evidence>
<evidence type="ECO:0000256" key="8">
    <source>
        <dbReference type="SAM" id="MobiDB-lite"/>
    </source>
</evidence>
<accession>A0A8H3IYJ1</accession>
<dbReference type="PROSITE" id="PS50858">
    <property type="entry name" value="BSD"/>
    <property type="match status" value="1"/>
</dbReference>
<keyword evidence="11" id="KW-1185">Reference proteome</keyword>
<dbReference type="InterPro" id="IPR005607">
    <property type="entry name" value="BSD_dom"/>
</dbReference>
<dbReference type="Pfam" id="PF08567">
    <property type="entry name" value="PH_TFIIH"/>
    <property type="match status" value="1"/>
</dbReference>
<dbReference type="InterPro" id="IPR013876">
    <property type="entry name" value="TFIIH_BTF_p62_N"/>
</dbReference>
<dbReference type="EMBL" id="CAJPDS010000073">
    <property type="protein sequence ID" value="CAF9934175.1"/>
    <property type="molecule type" value="Genomic_DNA"/>
</dbReference>
<dbReference type="Pfam" id="PF03909">
    <property type="entry name" value="BSD"/>
    <property type="match status" value="2"/>
</dbReference>
<feature type="coiled-coil region" evidence="7">
    <location>
        <begin position="551"/>
        <end position="578"/>
    </location>
</feature>
<name>A0A8H3IYJ1_9LECA</name>
<dbReference type="PANTHER" id="PTHR12856">
    <property type="entry name" value="TRANSCRIPTION INITIATION FACTOR IIH-RELATED"/>
    <property type="match status" value="1"/>
</dbReference>
<keyword evidence="4" id="KW-0805">Transcription regulation</keyword>
<dbReference type="SMART" id="SM00751">
    <property type="entry name" value="BSD"/>
    <property type="match status" value="2"/>
</dbReference>
<dbReference type="SUPFAM" id="SSF50729">
    <property type="entry name" value="PH domain-like"/>
    <property type="match status" value="1"/>
</dbReference>
<organism evidence="10 11">
    <name type="scientific">Heterodermia speciosa</name>
    <dbReference type="NCBI Taxonomy" id="116794"/>
    <lineage>
        <taxon>Eukaryota</taxon>
        <taxon>Fungi</taxon>
        <taxon>Dikarya</taxon>
        <taxon>Ascomycota</taxon>
        <taxon>Pezizomycotina</taxon>
        <taxon>Lecanoromycetes</taxon>
        <taxon>OSLEUM clade</taxon>
        <taxon>Lecanoromycetidae</taxon>
        <taxon>Caliciales</taxon>
        <taxon>Physciaceae</taxon>
        <taxon>Heterodermia</taxon>
    </lineage>
</organism>
<evidence type="ECO:0000256" key="5">
    <source>
        <dbReference type="ARBA" id="ARBA00023163"/>
    </source>
</evidence>
<sequence>MALLRGSAAYQKKDGTLTIAKDGTSISWTPVAPPGSEPQAIIPLSKISNLKQTPAASAKVMLKIFVEVPGMSDAEQHVFSFTSRTAARAEADAIRDALSKSIAAIKASDTSLAVSGNSNNTSAAMALASAVSSGSKATEAEPPWSNDTLLKSDAVLQKSLLEANSALKNTFLEALKTKPESMTTSQLKSQFWSTRVHLLRAHNIERSQKRGQYNVLSTIQIPSGDDERRLSVSKEQIHLIFSIHPLVKRIYDENVPERFTDIEFWSIFFVSRIFKKLKGEKITEDTTTNVHLDKYLSLDEDVEKSSRLMAAHVPHIIDMEGNEVNHSQRKGNDGDFTMRPSSKVPILRSLNAVSEKLISHMAPSDIDPSLPIGVDEETFNSLALRDLQGDPEENQQILNIRDQSRFFSSGKDSEASNDALKYAKQSPSKVLSFIRRNLSQVAAKQFLGSSIGFDSNSDSEDEENRPGKGHVGSRSSIAAATAQMLTAISQQREQSDDLSASSSGFSTLQTVGSTYGLGSTVFERLSLTHATNMEFMLQFWSAFLSGDPNRAGELEKLVESLNKALHRMKAVADAAETDRQIEITKLKQEAKDFQHRTGKKRVPNVRAVKGGAEVVNQLFAPTCKSIQVATSLYSDAWKKQSAAVR</sequence>
<dbReference type="InterPro" id="IPR011993">
    <property type="entry name" value="PH-like_dom_sf"/>
</dbReference>
<dbReference type="OrthoDB" id="360521at2759"/>
<keyword evidence="6" id="KW-0539">Nucleus</keyword>
<evidence type="ECO:0000256" key="1">
    <source>
        <dbReference type="ARBA" id="ARBA00004123"/>
    </source>
</evidence>
<evidence type="ECO:0000313" key="10">
    <source>
        <dbReference type="EMBL" id="CAF9934175.1"/>
    </source>
</evidence>
<dbReference type="InterPro" id="IPR027079">
    <property type="entry name" value="Tfb1/GTF2H1"/>
</dbReference>
<keyword evidence="3" id="KW-0677">Repeat</keyword>
<evidence type="ECO:0000256" key="3">
    <source>
        <dbReference type="ARBA" id="ARBA00022737"/>
    </source>
</evidence>
<dbReference type="GO" id="GO:0006289">
    <property type="term" value="P:nucleotide-excision repair"/>
    <property type="evidence" value="ECO:0007669"/>
    <property type="project" value="InterPro"/>
</dbReference>
<reference evidence="10" key="1">
    <citation type="submission" date="2021-03" db="EMBL/GenBank/DDBJ databases">
        <authorList>
            <person name="Tagirdzhanova G."/>
        </authorList>
    </citation>
    <scope>NUCLEOTIDE SEQUENCE</scope>
</reference>
<feature type="region of interest" description="Disordered" evidence="8">
    <location>
        <begin position="452"/>
        <end position="474"/>
    </location>
</feature>
<keyword evidence="7" id="KW-0175">Coiled coil</keyword>
<gene>
    <name evidence="10" type="primary">TFB1</name>
    <name evidence="10" type="ORF">HETSPECPRED_009128</name>
</gene>
<evidence type="ECO:0000256" key="7">
    <source>
        <dbReference type="SAM" id="Coils"/>
    </source>
</evidence>
<dbReference type="GO" id="GO:0006351">
    <property type="term" value="P:DNA-templated transcription"/>
    <property type="evidence" value="ECO:0007669"/>
    <property type="project" value="InterPro"/>
</dbReference>
<keyword evidence="5" id="KW-0804">Transcription</keyword>
<evidence type="ECO:0000313" key="11">
    <source>
        <dbReference type="Proteomes" id="UP000664521"/>
    </source>
</evidence>
<dbReference type="Gene3D" id="2.30.29.30">
    <property type="entry name" value="Pleckstrin-homology domain (PH domain)/Phosphotyrosine-binding domain (PTB)"/>
    <property type="match status" value="1"/>
</dbReference>
<comment type="caution">
    <text evidence="10">The sequence shown here is derived from an EMBL/GenBank/DDBJ whole genome shotgun (WGS) entry which is preliminary data.</text>
</comment>
<comment type="subcellular location">
    <subcellularLocation>
        <location evidence="1">Nucleus</location>
    </subcellularLocation>
</comment>
<evidence type="ECO:0000259" key="9">
    <source>
        <dbReference type="PROSITE" id="PS50858"/>
    </source>
</evidence>
<feature type="domain" description="BSD" evidence="9">
    <location>
        <begin position="224"/>
        <end position="276"/>
    </location>
</feature>
<dbReference type="CDD" id="cd13229">
    <property type="entry name" value="PH_TFIIH"/>
    <property type="match status" value="1"/>
</dbReference>
<evidence type="ECO:0000256" key="6">
    <source>
        <dbReference type="ARBA" id="ARBA00023242"/>
    </source>
</evidence>
<proteinExistence type="inferred from homology"/>
<dbReference type="Proteomes" id="UP000664521">
    <property type="component" value="Unassembled WGS sequence"/>
</dbReference>
<protein>
    <submittedName>
        <fullName evidence="10">RNA polymerase II transcription factor B subunit 1</fullName>
    </submittedName>
</protein>
<dbReference type="GO" id="GO:0000439">
    <property type="term" value="C:transcription factor TFIIH core complex"/>
    <property type="evidence" value="ECO:0007669"/>
    <property type="project" value="InterPro"/>
</dbReference>
<evidence type="ECO:0000256" key="2">
    <source>
        <dbReference type="ARBA" id="ARBA00009448"/>
    </source>
</evidence>